<organism evidence="2 3">
    <name type="scientific">Persephonella atlantica</name>
    <dbReference type="NCBI Taxonomy" id="2699429"/>
    <lineage>
        <taxon>Bacteria</taxon>
        <taxon>Pseudomonadati</taxon>
        <taxon>Aquificota</taxon>
        <taxon>Aquificia</taxon>
        <taxon>Aquificales</taxon>
        <taxon>Hydrogenothermaceae</taxon>
        <taxon>Persephonella</taxon>
    </lineage>
</organism>
<sequence length="61" mass="6954">MKSWAVVLCLFIFGFSYGGKAVHQIGVKVKVEKPAQNDKTSEKKEKKNIEKVQNYPKGENR</sequence>
<feature type="region of interest" description="Disordered" evidence="1">
    <location>
        <begin position="34"/>
        <end position="61"/>
    </location>
</feature>
<accession>A0ABS1GIV5</accession>
<feature type="compositionally biased region" description="Basic and acidic residues" evidence="1">
    <location>
        <begin position="34"/>
        <end position="50"/>
    </location>
</feature>
<dbReference type="EMBL" id="JAACYA010000002">
    <property type="protein sequence ID" value="MBK3332869.1"/>
    <property type="molecule type" value="Genomic_DNA"/>
</dbReference>
<evidence type="ECO:0000313" key="3">
    <source>
        <dbReference type="Proteomes" id="UP000772812"/>
    </source>
</evidence>
<gene>
    <name evidence="2" type="ORF">GWK41_07290</name>
</gene>
<reference evidence="2 3" key="1">
    <citation type="journal article" date="2021" name="Syst. Appl. Microbiol.">
        <title>Persephonella atlantica sp. nov.: How to adapt to physico-chemical gradients in high temperature hydrothermal habitats.</title>
        <authorList>
            <person name="Francois D.X."/>
            <person name="Godfroy A."/>
            <person name="Mathien C."/>
            <person name="Aube J."/>
            <person name="Cathalot C."/>
            <person name="Lesongeur F."/>
            <person name="L'Haridon S."/>
            <person name="Philippon X."/>
            <person name="Roussel E.G."/>
        </authorList>
    </citation>
    <scope>NUCLEOTIDE SEQUENCE [LARGE SCALE GENOMIC DNA]</scope>
    <source>
        <strain evidence="2 3">MO1340</strain>
    </source>
</reference>
<protein>
    <submittedName>
        <fullName evidence="2">Uncharacterized protein</fullName>
    </submittedName>
</protein>
<dbReference type="Proteomes" id="UP000772812">
    <property type="component" value="Unassembled WGS sequence"/>
</dbReference>
<dbReference type="RefSeq" id="WP_200674275.1">
    <property type="nucleotide sequence ID" value="NZ_JAACYA010000002.1"/>
</dbReference>
<name>A0ABS1GIV5_9AQUI</name>
<evidence type="ECO:0000313" key="2">
    <source>
        <dbReference type="EMBL" id="MBK3332869.1"/>
    </source>
</evidence>
<keyword evidence="3" id="KW-1185">Reference proteome</keyword>
<evidence type="ECO:0000256" key="1">
    <source>
        <dbReference type="SAM" id="MobiDB-lite"/>
    </source>
</evidence>
<proteinExistence type="predicted"/>
<comment type="caution">
    <text evidence="2">The sequence shown here is derived from an EMBL/GenBank/DDBJ whole genome shotgun (WGS) entry which is preliminary data.</text>
</comment>